<gene>
    <name evidence="2" type="ORF">GCM10010191_80960</name>
</gene>
<keyword evidence="3" id="KW-1185">Reference proteome</keyword>
<comment type="caution">
    <text evidence="2">The sequence shown here is derived from an EMBL/GenBank/DDBJ whole genome shotgun (WGS) entry which is preliminary data.</text>
</comment>
<evidence type="ECO:0000256" key="1">
    <source>
        <dbReference type="SAM" id="MobiDB-lite"/>
    </source>
</evidence>
<protein>
    <submittedName>
        <fullName evidence="2">Uncharacterized protein</fullName>
    </submittedName>
</protein>
<sequence>MAIEAVTSGRLVPSNYWRAAEVIAAVKSRQVPEAAELQEAYRQQCTPTEPGNGNPGYTS</sequence>
<evidence type="ECO:0000313" key="2">
    <source>
        <dbReference type="EMBL" id="GAA2450769.1"/>
    </source>
</evidence>
<organism evidence="2 3">
    <name type="scientific">Actinomadura vinacea</name>
    <dbReference type="NCBI Taxonomy" id="115336"/>
    <lineage>
        <taxon>Bacteria</taxon>
        <taxon>Bacillati</taxon>
        <taxon>Actinomycetota</taxon>
        <taxon>Actinomycetes</taxon>
        <taxon>Streptosporangiales</taxon>
        <taxon>Thermomonosporaceae</taxon>
        <taxon>Actinomadura</taxon>
    </lineage>
</organism>
<feature type="region of interest" description="Disordered" evidence="1">
    <location>
        <begin position="39"/>
        <end position="59"/>
    </location>
</feature>
<accession>A0ABN3K9W9</accession>
<name>A0ABN3K9W9_9ACTN</name>
<feature type="compositionally biased region" description="Polar residues" evidence="1">
    <location>
        <begin position="41"/>
        <end position="59"/>
    </location>
</feature>
<dbReference type="Proteomes" id="UP001501231">
    <property type="component" value="Unassembled WGS sequence"/>
</dbReference>
<dbReference type="EMBL" id="BAAARW010000038">
    <property type="protein sequence ID" value="GAA2450769.1"/>
    <property type="molecule type" value="Genomic_DNA"/>
</dbReference>
<evidence type="ECO:0000313" key="3">
    <source>
        <dbReference type="Proteomes" id="UP001501231"/>
    </source>
</evidence>
<proteinExistence type="predicted"/>
<reference evidence="2 3" key="1">
    <citation type="journal article" date="2019" name="Int. J. Syst. Evol. Microbiol.">
        <title>The Global Catalogue of Microorganisms (GCM) 10K type strain sequencing project: providing services to taxonomists for standard genome sequencing and annotation.</title>
        <authorList>
            <consortium name="The Broad Institute Genomics Platform"/>
            <consortium name="The Broad Institute Genome Sequencing Center for Infectious Disease"/>
            <person name="Wu L."/>
            <person name="Ma J."/>
        </authorList>
    </citation>
    <scope>NUCLEOTIDE SEQUENCE [LARGE SCALE GENOMIC DNA]</scope>
    <source>
        <strain evidence="2 3">JCM 3325</strain>
    </source>
</reference>